<dbReference type="AlphaFoldDB" id="A0A0F9E0Z5"/>
<evidence type="ECO:0000313" key="1">
    <source>
        <dbReference type="EMBL" id="KKL67679.1"/>
    </source>
</evidence>
<proteinExistence type="predicted"/>
<comment type="caution">
    <text evidence="1">The sequence shown here is derived from an EMBL/GenBank/DDBJ whole genome shotgun (WGS) entry which is preliminary data.</text>
</comment>
<sequence>AWCYHITCETRVCQESIRQHFLFEIATTNVARNQKLPALKKRLEVRDEDL</sequence>
<accession>A0A0F9E0Z5</accession>
<reference evidence="1" key="1">
    <citation type="journal article" date="2015" name="Nature">
        <title>Complex archaea that bridge the gap between prokaryotes and eukaryotes.</title>
        <authorList>
            <person name="Spang A."/>
            <person name="Saw J.H."/>
            <person name="Jorgensen S.L."/>
            <person name="Zaremba-Niedzwiedzka K."/>
            <person name="Martijn J."/>
            <person name="Lind A.E."/>
            <person name="van Eijk R."/>
            <person name="Schleper C."/>
            <person name="Guy L."/>
            <person name="Ettema T.J."/>
        </authorList>
    </citation>
    <scope>NUCLEOTIDE SEQUENCE</scope>
</reference>
<feature type="non-terminal residue" evidence="1">
    <location>
        <position position="1"/>
    </location>
</feature>
<gene>
    <name evidence="1" type="ORF">LCGC14_2132520</name>
</gene>
<dbReference type="EMBL" id="LAZR01026780">
    <property type="protein sequence ID" value="KKL67679.1"/>
    <property type="molecule type" value="Genomic_DNA"/>
</dbReference>
<organism evidence="1">
    <name type="scientific">marine sediment metagenome</name>
    <dbReference type="NCBI Taxonomy" id="412755"/>
    <lineage>
        <taxon>unclassified sequences</taxon>
        <taxon>metagenomes</taxon>
        <taxon>ecological metagenomes</taxon>
    </lineage>
</organism>
<name>A0A0F9E0Z5_9ZZZZ</name>
<protein>
    <submittedName>
        <fullName evidence="1">Uncharacterized protein</fullName>
    </submittedName>
</protein>